<feature type="region of interest" description="Disordered" evidence="1">
    <location>
        <begin position="1"/>
        <end position="47"/>
    </location>
</feature>
<organism evidence="2 3">
    <name type="scientific">Lepidopterella palustris CBS 459.81</name>
    <dbReference type="NCBI Taxonomy" id="1314670"/>
    <lineage>
        <taxon>Eukaryota</taxon>
        <taxon>Fungi</taxon>
        <taxon>Dikarya</taxon>
        <taxon>Ascomycota</taxon>
        <taxon>Pezizomycotina</taxon>
        <taxon>Dothideomycetes</taxon>
        <taxon>Pleosporomycetidae</taxon>
        <taxon>Mytilinidiales</taxon>
        <taxon>Argynnaceae</taxon>
        <taxon>Lepidopterella</taxon>
    </lineage>
</organism>
<keyword evidence="3" id="KW-1185">Reference proteome</keyword>
<name>A0A8E2E4I2_9PEZI</name>
<evidence type="ECO:0000256" key="1">
    <source>
        <dbReference type="SAM" id="MobiDB-lite"/>
    </source>
</evidence>
<dbReference type="EMBL" id="KV745143">
    <property type="protein sequence ID" value="OCK77241.1"/>
    <property type="molecule type" value="Genomic_DNA"/>
</dbReference>
<dbReference type="Proteomes" id="UP000250266">
    <property type="component" value="Unassembled WGS sequence"/>
</dbReference>
<reference evidence="2 3" key="1">
    <citation type="journal article" date="2016" name="Nat. Commun.">
        <title>Ectomycorrhizal ecology is imprinted in the genome of the dominant symbiotic fungus Cenococcum geophilum.</title>
        <authorList>
            <consortium name="DOE Joint Genome Institute"/>
            <person name="Peter M."/>
            <person name="Kohler A."/>
            <person name="Ohm R.A."/>
            <person name="Kuo A."/>
            <person name="Krutzmann J."/>
            <person name="Morin E."/>
            <person name="Arend M."/>
            <person name="Barry K.W."/>
            <person name="Binder M."/>
            <person name="Choi C."/>
            <person name="Clum A."/>
            <person name="Copeland A."/>
            <person name="Grisel N."/>
            <person name="Haridas S."/>
            <person name="Kipfer T."/>
            <person name="LaButti K."/>
            <person name="Lindquist E."/>
            <person name="Lipzen A."/>
            <person name="Maire R."/>
            <person name="Meier B."/>
            <person name="Mihaltcheva S."/>
            <person name="Molinier V."/>
            <person name="Murat C."/>
            <person name="Poggeler S."/>
            <person name="Quandt C.A."/>
            <person name="Sperisen C."/>
            <person name="Tritt A."/>
            <person name="Tisserant E."/>
            <person name="Crous P.W."/>
            <person name="Henrissat B."/>
            <person name="Nehls U."/>
            <person name="Egli S."/>
            <person name="Spatafora J.W."/>
            <person name="Grigoriev I.V."/>
            <person name="Martin F.M."/>
        </authorList>
    </citation>
    <scope>NUCLEOTIDE SEQUENCE [LARGE SCALE GENOMIC DNA]</scope>
    <source>
        <strain evidence="2 3">CBS 459.81</strain>
    </source>
</reference>
<proteinExistence type="predicted"/>
<feature type="compositionally biased region" description="Basic and acidic residues" evidence="1">
    <location>
        <begin position="10"/>
        <end position="23"/>
    </location>
</feature>
<gene>
    <name evidence="2" type="ORF">K432DRAFT_384855</name>
</gene>
<accession>A0A8E2E4I2</accession>
<dbReference type="AlphaFoldDB" id="A0A8E2E4I2"/>
<evidence type="ECO:0000313" key="2">
    <source>
        <dbReference type="EMBL" id="OCK77241.1"/>
    </source>
</evidence>
<sequence length="61" mass="6660">MSATSTMKHLHLDPKADEPPTRDHKLRPTSLPAKETGFYPAEPGGENTSLFFVGTATTVLY</sequence>
<protein>
    <submittedName>
        <fullName evidence="2">Uncharacterized protein</fullName>
    </submittedName>
</protein>
<dbReference type="OrthoDB" id="332863at2759"/>
<evidence type="ECO:0000313" key="3">
    <source>
        <dbReference type="Proteomes" id="UP000250266"/>
    </source>
</evidence>